<evidence type="ECO:0000256" key="6">
    <source>
        <dbReference type="ARBA" id="ARBA00022777"/>
    </source>
</evidence>
<dbReference type="InterPro" id="IPR036890">
    <property type="entry name" value="HATPase_C_sf"/>
</dbReference>
<dbReference type="RefSeq" id="WP_227907613.1">
    <property type="nucleotide sequence ID" value="NZ_CP095461.1"/>
</dbReference>
<name>A0A9X1M0S6_9MICC</name>
<keyword evidence="9" id="KW-0175">Coiled coil</keyword>
<evidence type="ECO:0000256" key="5">
    <source>
        <dbReference type="ARBA" id="ARBA00022741"/>
    </source>
</evidence>
<evidence type="ECO:0000256" key="1">
    <source>
        <dbReference type="ARBA" id="ARBA00000085"/>
    </source>
</evidence>
<keyword evidence="10" id="KW-0812">Transmembrane</keyword>
<comment type="caution">
    <text evidence="12">The sequence shown here is derived from an EMBL/GenBank/DDBJ whole genome shotgun (WGS) entry which is preliminary data.</text>
</comment>
<reference evidence="12" key="1">
    <citation type="submission" date="2021-10" db="EMBL/GenBank/DDBJ databases">
        <title>Novel species in genus Arthrobacter.</title>
        <authorList>
            <person name="Liu Y."/>
        </authorList>
    </citation>
    <scope>NUCLEOTIDE SEQUENCE</scope>
    <source>
        <strain evidence="12">Zg-Y809</strain>
    </source>
</reference>
<evidence type="ECO:0000256" key="2">
    <source>
        <dbReference type="ARBA" id="ARBA00012438"/>
    </source>
</evidence>
<feature type="transmembrane region" description="Helical" evidence="10">
    <location>
        <begin position="48"/>
        <end position="66"/>
    </location>
</feature>
<evidence type="ECO:0000256" key="7">
    <source>
        <dbReference type="ARBA" id="ARBA00022840"/>
    </source>
</evidence>
<keyword evidence="6 12" id="KW-0418">Kinase</keyword>
<dbReference type="EMBL" id="JAJFZP010000006">
    <property type="protein sequence ID" value="MCC3269106.1"/>
    <property type="molecule type" value="Genomic_DNA"/>
</dbReference>
<accession>A0A9X1M0S6</accession>
<keyword evidence="3" id="KW-0597">Phosphoprotein</keyword>
<dbReference type="InterPro" id="IPR011712">
    <property type="entry name" value="Sig_transdc_His_kin_sub3_dim/P"/>
</dbReference>
<evidence type="ECO:0000256" key="4">
    <source>
        <dbReference type="ARBA" id="ARBA00022679"/>
    </source>
</evidence>
<evidence type="ECO:0000256" key="3">
    <source>
        <dbReference type="ARBA" id="ARBA00022553"/>
    </source>
</evidence>
<dbReference type="SUPFAM" id="SSF55874">
    <property type="entry name" value="ATPase domain of HSP90 chaperone/DNA topoisomerase II/histidine kinase"/>
    <property type="match status" value="1"/>
</dbReference>
<evidence type="ECO:0000256" key="8">
    <source>
        <dbReference type="ARBA" id="ARBA00023012"/>
    </source>
</evidence>
<dbReference type="GO" id="GO:0016020">
    <property type="term" value="C:membrane"/>
    <property type="evidence" value="ECO:0007669"/>
    <property type="project" value="InterPro"/>
</dbReference>
<dbReference type="Pfam" id="PF07730">
    <property type="entry name" value="HisKA_3"/>
    <property type="match status" value="1"/>
</dbReference>
<feature type="transmembrane region" description="Helical" evidence="10">
    <location>
        <begin position="73"/>
        <end position="96"/>
    </location>
</feature>
<dbReference type="AlphaFoldDB" id="A0A9X1M0S6"/>
<keyword evidence="7" id="KW-0067">ATP-binding</keyword>
<evidence type="ECO:0000259" key="11">
    <source>
        <dbReference type="Pfam" id="PF07730"/>
    </source>
</evidence>
<dbReference type="Gene3D" id="3.30.565.10">
    <property type="entry name" value="Histidine kinase-like ATPase, C-terminal domain"/>
    <property type="match status" value="1"/>
</dbReference>
<dbReference type="Proteomes" id="UP001139264">
    <property type="component" value="Unassembled WGS sequence"/>
</dbReference>
<keyword evidence="4" id="KW-0808">Transferase</keyword>
<dbReference type="CDD" id="cd16917">
    <property type="entry name" value="HATPase_UhpB-NarQ-NarX-like"/>
    <property type="match status" value="1"/>
</dbReference>
<dbReference type="GO" id="GO:0000155">
    <property type="term" value="F:phosphorelay sensor kinase activity"/>
    <property type="evidence" value="ECO:0007669"/>
    <property type="project" value="InterPro"/>
</dbReference>
<feature type="coiled-coil region" evidence="9">
    <location>
        <begin position="160"/>
        <end position="196"/>
    </location>
</feature>
<gene>
    <name evidence="12" type="ORF">LJ751_06995</name>
</gene>
<organism evidence="12 13">
    <name type="scientific">Arthrobacter gengyunqii</name>
    <dbReference type="NCBI Taxonomy" id="2886940"/>
    <lineage>
        <taxon>Bacteria</taxon>
        <taxon>Bacillati</taxon>
        <taxon>Actinomycetota</taxon>
        <taxon>Actinomycetes</taxon>
        <taxon>Micrococcales</taxon>
        <taxon>Micrococcaceae</taxon>
        <taxon>Arthrobacter</taxon>
    </lineage>
</organism>
<feature type="transmembrane region" description="Helical" evidence="10">
    <location>
        <begin position="116"/>
        <end position="134"/>
    </location>
</feature>
<keyword evidence="5" id="KW-0547">Nucleotide-binding</keyword>
<comment type="catalytic activity">
    <reaction evidence="1">
        <text>ATP + protein L-histidine = ADP + protein N-phospho-L-histidine.</text>
        <dbReference type="EC" id="2.7.13.3"/>
    </reaction>
</comment>
<protein>
    <recommendedName>
        <fullName evidence="2">histidine kinase</fullName>
        <ecNumber evidence="2">2.7.13.3</ecNumber>
    </recommendedName>
</protein>
<dbReference type="PANTHER" id="PTHR24421:SF10">
    <property type="entry name" value="NITRATE_NITRITE SENSOR PROTEIN NARQ"/>
    <property type="match status" value="1"/>
</dbReference>
<sequence length="431" mass="45016">MPAPNSRYSLDGVWESGIASAVGYLLGGSVLVLIGVNGADLVPPLPGAPGWAWVPVLLLGCIGLVFRRRSVPVMLAVTGTAVVASMLLGGGIITYLLLFELFYAGILFGSPQVSRAAQTAAVAGVVILPVVSGLSYGGWPAAFFGLLQAVLICLIPLWWAGSVRRQSDRAEQERQRAETERLRAERTEELAELNLRVAVAAERSAMARELHDAIAGHLSAVALQSAAALAAGNPDLDRRVLAQVRTESVQALREMRSMIDLLEADDGPDAVPLDTASGGLDQLAALAGSARLAGNPVDLDMEPGLEVPVLVGSTCYRIVQEALSNAVRHAPGRPVTIRVREAENLLDISIRNALPRESVPQDGVPAAAAGVDPCRSGNGSGLRNMSLRAGALQGSFSAGIADAGEDGAEWLVQALLPVGSPADRPLTQEIH</sequence>
<feature type="domain" description="Signal transduction histidine kinase subgroup 3 dimerisation and phosphoacceptor" evidence="11">
    <location>
        <begin position="202"/>
        <end position="264"/>
    </location>
</feature>
<dbReference type="GO" id="GO:0046983">
    <property type="term" value="F:protein dimerization activity"/>
    <property type="evidence" value="ECO:0007669"/>
    <property type="project" value="InterPro"/>
</dbReference>
<evidence type="ECO:0000256" key="9">
    <source>
        <dbReference type="SAM" id="Coils"/>
    </source>
</evidence>
<evidence type="ECO:0000313" key="13">
    <source>
        <dbReference type="Proteomes" id="UP001139264"/>
    </source>
</evidence>
<keyword evidence="10" id="KW-0472">Membrane</keyword>
<evidence type="ECO:0000256" key="10">
    <source>
        <dbReference type="SAM" id="Phobius"/>
    </source>
</evidence>
<dbReference type="InterPro" id="IPR050482">
    <property type="entry name" value="Sensor_HK_TwoCompSys"/>
</dbReference>
<dbReference type="EC" id="2.7.13.3" evidence="2"/>
<feature type="transmembrane region" description="Helical" evidence="10">
    <location>
        <begin position="141"/>
        <end position="159"/>
    </location>
</feature>
<feature type="transmembrane region" description="Helical" evidence="10">
    <location>
        <begin position="12"/>
        <end position="36"/>
    </location>
</feature>
<keyword evidence="10" id="KW-1133">Transmembrane helix</keyword>
<keyword evidence="8" id="KW-0902">Two-component regulatory system</keyword>
<dbReference type="PANTHER" id="PTHR24421">
    <property type="entry name" value="NITRATE/NITRITE SENSOR PROTEIN NARX-RELATED"/>
    <property type="match status" value="1"/>
</dbReference>
<evidence type="ECO:0000313" key="12">
    <source>
        <dbReference type="EMBL" id="MCC3269106.1"/>
    </source>
</evidence>
<dbReference type="GO" id="GO:0005524">
    <property type="term" value="F:ATP binding"/>
    <property type="evidence" value="ECO:0007669"/>
    <property type="project" value="UniProtKB-KW"/>
</dbReference>
<dbReference type="Gene3D" id="1.20.5.1930">
    <property type="match status" value="1"/>
</dbReference>
<proteinExistence type="predicted"/>